<proteinExistence type="predicted"/>
<feature type="domain" description="Secretion system C-terminal sorting" evidence="3">
    <location>
        <begin position="850"/>
        <end position="917"/>
    </location>
</feature>
<evidence type="ECO:0000256" key="2">
    <source>
        <dbReference type="SAM" id="SignalP"/>
    </source>
</evidence>
<keyword evidence="1 2" id="KW-0732">Signal</keyword>
<protein>
    <submittedName>
        <fullName evidence="4">T9SS type A sorting domain-containing protein</fullName>
    </submittedName>
</protein>
<feature type="chain" id="PRO_5026865401" evidence="2">
    <location>
        <begin position="21"/>
        <end position="919"/>
    </location>
</feature>
<dbReference type="SUPFAM" id="SSF69318">
    <property type="entry name" value="Integrin alpha N-terminal domain"/>
    <property type="match status" value="3"/>
</dbReference>
<organism evidence="4 5">
    <name type="scientific">Phaeocystidibacter luteus</name>
    <dbReference type="NCBI Taxonomy" id="911197"/>
    <lineage>
        <taxon>Bacteria</taxon>
        <taxon>Pseudomonadati</taxon>
        <taxon>Bacteroidota</taxon>
        <taxon>Flavobacteriia</taxon>
        <taxon>Flavobacteriales</taxon>
        <taxon>Phaeocystidibacteraceae</taxon>
        <taxon>Phaeocystidibacter</taxon>
    </lineage>
</organism>
<evidence type="ECO:0000313" key="5">
    <source>
        <dbReference type="Proteomes" id="UP000468650"/>
    </source>
</evidence>
<dbReference type="Pfam" id="PF13517">
    <property type="entry name" value="FG-GAP_3"/>
    <property type="match status" value="3"/>
</dbReference>
<dbReference type="PANTHER" id="PTHR46580">
    <property type="entry name" value="SENSOR KINASE-RELATED"/>
    <property type="match status" value="1"/>
</dbReference>
<evidence type="ECO:0000313" key="4">
    <source>
        <dbReference type="EMBL" id="KAB2814055.1"/>
    </source>
</evidence>
<accession>A0A6N6RIA4</accession>
<evidence type="ECO:0000256" key="1">
    <source>
        <dbReference type="ARBA" id="ARBA00022729"/>
    </source>
</evidence>
<dbReference type="PANTHER" id="PTHR46580:SF4">
    <property type="entry name" value="ATP_GTP-BINDING PROTEIN"/>
    <property type="match status" value="1"/>
</dbReference>
<dbReference type="EMBL" id="WBVO01000002">
    <property type="protein sequence ID" value="KAB2814055.1"/>
    <property type="molecule type" value="Genomic_DNA"/>
</dbReference>
<dbReference type="AlphaFoldDB" id="A0A6N6RIA4"/>
<keyword evidence="5" id="KW-1185">Reference proteome</keyword>
<sequence length="919" mass="100861">MNKRFVFLACFCAISTLALAQQLTFERIHAPAPQNPIELDVFIPEGSDFVVDDFTSDGLKDVLVVNRAANYNRDTLSFLHVNMGGGKYQVDSSNGISMIRHYSWVDVQAYSADIDGDSDVDLVVNSDTRLYQFINDGSGNFTRRSNFKTGVSRSSFAFEDLNGDGLIDMVQSGIVDSLNIVEAHVHLNVGNGFSVSPDYSYPGARYCDIVIEDLNQDGALEVYMIGTTSPYSSGPEAALRYDVSSNGQWTSTSSAPFVPGLLSHSFIYDFNGDSLRDLIVFIPSGNNKSVKIYLTDSSGSFTVRSSSPFDAVRNPSLFQQDFLGNGRPDFLLIGQGTGYTTHAKIFNNRGGGLFTEIDQPHIITNGRTFEFDVDSDGDPDYVQFDMSFQNTGQFSTIERVGNLDLRYNCNSPFTVSAGTTFCSADFNGDGFNDAIVGAIEPEGFGQWLYFNDGTGNFTRSNTSTPWVQDDHGLHFAGDLDGDGDIDLMSRKISIRLYKNTGNGGFAEAQGMMSSLASFTGNDYYFIDVDGDGVQDFLSTGGGWNVNVIKNTAGSLSQHQSISVASSTSNWSILVDDFNNDGKEGFIGRPPYSQGVYQIFEVDSFGTLTEVVQPDYSNFRVNPLATGDMDGDGDVDIVAAVEPLGGTPDETLHIFYNDSLGVFTLDTVPFSTKGQFQKLADFNGDGAMEVVLSHEDWSGVNGYMNDGTGNLTFTTFISDPANNTDVLYFRFGIFDVDNDGDDDMFEERHFEYPHSNLNFLWRSVYCTDSLDARIGYNGTKLFALDSNHTFYQWYSCDSAKVVAGEDNISFRPSANGFYSLIVNKGGCRDTSSCFEITGINVPEYNRPNAFLYPNPTNGELTISSSEKFEEYKVLSISGKVLISEQIERSTISLGNLPKGIYFVALQNDSGNIVVEKVILQ</sequence>
<comment type="caution">
    <text evidence="4">The sequence shown here is derived from an EMBL/GenBank/DDBJ whole genome shotgun (WGS) entry which is preliminary data.</text>
</comment>
<gene>
    <name evidence="4" type="ORF">F8C67_05070</name>
</gene>
<dbReference type="RefSeq" id="WP_151666723.1">
    <property type="nucleotide sequence ID" value="NZ_WBVO01000002.1"/>
</dbReference>
<dbReference type="InterPro" id="IPR013517">
    <property type="entry name" value="FG-GAP"/>
</dbReference>
<feature type="signal peptide" evidence="2">
    <location>
        <begin position="1"/>
        <end position="20"/>
    </location>
</feature>
<evidence type="ECO:0000259" key="3">
    <source>
        <dbReference type="Pfam" id="PF18962"/>
    </source>
</evidence>
<dbReference type="Pfam" id="PF18962">
    <property type="entry name" value="Por_Secre_tail"/>
    <property type="match status" value="1"/>
</dbReference>
<dbReference type="Gene3D" id="2.130.10.130">
    <property type="entry name" value="Integrin alpha, N-terminal"/>
    <property type="match status" value="1"/>
</dbReference>
<dbReference type="OrthoDB" id="9816120at2"/>
<dbReference type="Proteomes" id="UP000468650">
    <property type="component" value="Unassembled WGS sequence"/>
</dbReference>
<reference evidence="4 5" key="1">
    <citation type="submission" date="2019-09" db="EMBL/GenBank/DDBJ databases">
        <title>Genomes of family Cryomorphaceae.</title>
        <authorList>
            <person name="Bowman J.P."/>
        </authorList>
    </citation>
    <scope>NUCLEOTIDE SEQUENCE [LARGE SCALE GENOMIC DNA]</scope>
    <source>
        <strain evidence="4 5">LMG 25704</strain>
    </source>
</reference>
<dbReference type="InterPro" id="IPR028994">
    <property type="entry name" value="Integrin_alpha_N"/>
</dbReference>
<name>A0A6N6RIA4_9FLAO</name>
<dbReference type="NCBIfam" id="TIGR04183">
    <property type="entry name" value="Por_Secre_tail"/>
    <property type="match status" value="1"/>
</dbReference>
<dbReference type="InterPro" id="IPR026444">
    <property type="entry name" value="Secre_tail"/>
</dbReference>